<keyword evidence="8" id="KW-1185">Reference proteome</keyword>
<comment type="cofactor">
    <cofactor evidence="1">
        <name>FAD</name>
        <dbReference type="ChEBI" id="CHEBI:57692"/>
    </cofactor>
</comment>
<protein>
    <submittedName>
        <fullName evidence="7">Uncharacterized protein</fullName>
    </submittedName>
</protein>
<keyword evidence="5" id="KW-0521">NADP</keyword>
<dbReference type="SUPFAM" id="SSF51905">
    <property type="entry name" value="FAD/NAD(P)-binding domain"/>
    <property type="match status" value="1"/>
</dbReference>
<evidence type="ECO:0000256" key="2">
    <source>
        <dbReference type="ARBA" id="ARBA00010139"/>
    </source>
</evidence>
<keyword evidence="6" id="KW-0560">Oxidoreductase</keyword>
<dbReference type="OrthoDB" id="66881at2759"/>
<evidence type="ECO:0000313" key="8">
    <source>
        <dbReference type="Proteomes" id="UP000601435"/>
    </source>
</evidence>
<evidence type="ECO:0000256" key="1">
    <source>
        <dbReference type="ARBA" id="ARBA00001974"/>
    </source>
</evidence>
<dbReference type="EMBL" id="CAJNJA010094141">
    <property type="protein sequence ID" value="CAE7941516.1"/>
    <property type="molecule type" value="Genomic_DNA"/>
</dbReference>
<comment type="caution">
    <text evidence="7">The sequence shown here is derived from an EMBL/GenBank/DDBJ whole genome shotgun (WGS) entry which is preliminary data.</text>
</comment>
<evidence type="ECO:0000256" key="4">
    <source>
        <dbReference type="ARBA" id="ARBA00022827"/>
    </source>
</evidence>
<organism evidence="7 8">
    <name type="scientific">Symbiodinium necroappetens</name>
    <dbReference type="NCBI Taxonomy" id="1628268"/>
    <lineage>
        <taxon>Eukaryota</taxon>
        <taxon>Sar</taxon>
        <taxon>Alveolata</taxon>
        <taxon>Dinophyceae</taxon>
        <taxon>Suessiales</taxon>
        <taxon>Symbiodiniaceae</taxon>
        <taxon>Symbiodinium</taxon>
    </lineage>
</organism>
<evidence type="ECO:0000256" key="5">
    <source>
        <dbReference type="ARBA" id="ARBA00022857"/>
    </source>
</evidence>
<keyword evidence="4" id="KW-0274">FAD</keyword>
<dbReference type="AlphaFoldDB" id="A0A813CBR1"/>
<sequence>MVQMEDRLVPVGKPQVEKVETGVVTTGKATRVVEIYNQDETECITIGASGSTRTPEVCDIISSFVKIPPDKIQLVSKVGVFPIKQRLSDEVASKVIALGVKSFHRPVQQYPHPIVVIGAGLGGMQTMISFKKAGRKDLICLERLGAFGGHSWIVVSNKYTKLQTESGNYHVDFFLPDAPATTEVEGDAYKTWPTRDQLLKMFREAARIHELGPLTRFHTHVDKIRPLPDGSGYAVHTFPSNNEDAEGELIVASAVITWPGNLCKYRELEWPGEEDFGGYIAYASFSMVDYREAEGKVCILYGHGAFTIENVRTLCEHRCKKVIVMCRKRNLCGMRVMSWLVGFLENPVPGTILLEGFQKMYDLVGFDCWSAHCVKTDEKRSYAQITQRTAFGVTDVYFLAGYYGLMEVLVDEIKRLTNGCAQTKKGKKIKCQLILKAVGVTPDPQKDKMLGLKELVGLWVNGDPLRPVCCNGMFVEAQNFGSFSSGPSFVSSVRIFRWFVDYPADFEIVRGILPKLRPSPEQPAYVPGARHLMPTFTAMNMVPMLGAELAVAGAQKHIKQQSRHPLKHYLSECRNEWQAYIRQWKKDGMIDESKPEPPYPYTEEMVQSWIDRTNMEWMRKAAMASQRQQQLLGGRGVLLHTATLHKADKWKSRSSVILLIQGSPAEARAAPLFQSTKSVDVAPKRKDALSTSVQDAWTCTALPRDVVLQEIHLHLRQAGNRAVR</sequence>
<gene>
    <name evidence="7" type="ORF">SNEC2469_LOCUS34308</name>
</gene>
<keyword evidence="3" id="KW-0285">Flavoprotein</keyword>
<dbReference type="PANTHER" id="PTHR43098:SF2">
    <property type="entry name" value="FAD-BINDING MONOOXYGENASE AUSB-RELATED"/>
    <property type="match status" value="1"/>
</dbReference>
<dbReference type="InterPro" id="IPR036188">
    <property type="entry name" value="FAD/NAD-bd_sf"/>
</dbReference>
<dbReference type="Gene3D" id="3.50.50.60">
    <property type="entry name" value="FAD/NAD(P)-binding domain"/>
    <property type="match status" value="1"/>
</dbReference>
<evidence type="ECO:0000313" key="7">
    <source>
        <dbReference type="EMBL" id="CAE7941516.1"/>
    </source>
</evidence>
<proteinExistence type="inferred from homology"/>
<name>A0A813CBR1_9DINO</name>
<dbReference type="Proteomes" id="UP000601435">
    <property type="component" value="Unassembled WGS sequence"/>
</dbReference>
<dbReference type="PANTHER" id="PTHR43098">
    <property type="entry name" value="L-ORNITHINE N(5)-MONOOXYGENASE-RELATED"/>
    <property type="match status" value="1"/>
</dbReference>
<evidence type="ECO:0000256" key="6">
    <source>
        <dbReference type="ARBA" id="ARBA00023002"/>
    </source>
</evidence>
<comment type="similarity">
    <text evidence="2">Belongs to the FAD-binding monooxygenase family.</text>
</comment>
<reference evidence="7" key="1">
    <citation type="submission" date="2021-02" db="EMBL/GenBank/DDBJ databases">
        <authorList>
            <person name="Dougan E. K."/>
            <person name="Rhodes N."/>
            <person name="Thang M."/>
            <person name="Chan C."/>
        </authorList>
    </citation>
    <scope>NUCLEOTIDE SEQUENCE</scope>
</reference>
<dbReference type="GO" id="GO:0016491">
    <property type="term" value="F:oxidoreductase activity"/>
    <property type="evidence" value="ECO:0007669"/>
    <property type="project" value="UniProtKB-KW"/>
</dbReference>
<accession>A0A813CBR1</accession>
<dbReference type="InterPro" id="IPR050775">
    <property type="entry name" value="FAD-binding_Monooxygenases"/>
</dbReference>
<evidence type="ECO:0000256" key="3">
    <source>
        <dbReference type="ARBA" id="ARBA00022630"/>
    </source>
</evidence>